<gene>
    <name evidence="1" type="ORF">M8C21_020637</name>
</gene>
<feature type="non-terminal residue" evidence="1">
    <location>
        <position position="199"/>
    </location>
</feature>
<comment type="caution">
    <text evidence="1">The sequence shown here is derived from an EMBL/GenBank/DDBJ whole genome shotgun (WGS) entry which is preliminary data.</text>
</comment>
<sequence>LSICTEDEKDEDDDDICGLYNSRVCRTCEHYGIQAVPDSVTKQRKVKVEFDLITILTFYDTSICRHVNQEAYGYDDRRQIWMFMKTRIHLLQLIRWNFHHRSDVHEWNVFHDNSVIHTMCLETFLEGSKGDPFRYIIVTTPYMLVDYEILMKHHLESYVIGVCSGQKHPTNPLKNKTVPIPFVLSDKLLHFFDFKLRTA</sequence>
<dbReference type="EMBL" id="JAMZMK010010448">
    <property type="protein sequence ID" value="KAI7731489.1"/>
    <property type="molecule type" value="Genomic_DNA"/>
</dbReference>
<keyword evidence="2" id="KW-1185">Reference proteome</keyword>
<accession>A0AAD5BYC4</accession>
<evidence type="ECO:0000313" key="2">
    <source>
        <dbReference type="Proteomes" id="UP001206925"/>
    </source>
</evidence>
<feature type="non-terminal residue" evidence="1">
    <location>
        <position position="1"/>
    </location>
</feature>
<dbReference type="Proteomes" id="UP001206925">
    <property type="component" value="Unassembled WGS sequence"/>
</dbReference>
<evidence type="ECO:0000313" key="1">
    <source>
        <dbReference type="EMBL" id="KAI7731489.1"/>
    </source>
</evidence>
<proteinExistence type="predicted"/>
<name>A0AAD5BYC4_AMBAR</name>
<reference evidence="1" key="1">
    <citation type="submission" date="2022-06" db="EMBL/GenBank/DDBJ databases">
        <title>Uncovering the hologenomic basis of an extraordinary plant invasion.</title>
        <authorList>
            <person name="Bieker V.C."/>
            <person name="Martin M.D."/>
            <person name="Gilbert T."/>
            <person name="Hodgins K."/>
            <person name="Battlay P."/>
            <person name="Petersen B."/>
            <person name="Wilson J."/>
        </authorList>
    </citation>
    <scope>NUCLEOTIDE SEQUENCE</scope>
    <source>
        <strain evidence="1">AA19_3_7</strain>
        <tissue evidence="1">Leaf</tissue>
    </source>
</reference>
<protein>
    <submittedName>
        <fullName evidence="1">Uncharacterized protein</fullName>
    </submittedName>
</protein>
<dbReference type="AlphaFoldDB" id="A0AAD5BYC4"/>
<organism evidence="1 2">
    <name type="scientific">Ambrosia artemisiifolia</name>
    <name type="common">Common ragweed</name>
    <dbReference type="NCBI Taxonomy" id="4212"/>
    <lineage>
        <taxon>Eukaryota</taxon>
        <taxon>Viridiplantae</taxon>
        <taxon>Streptophyta</taxon>
        <taxon>Embryophyta</taxon>
        <taxon>Tracheophyta</taxon>
        <taxon>Spermatophyta</taxon>
        <taxon>Magnoliopsida</taxon>
        <taxon>eudicotyledons</taxon>
        <taxon>Gunneridae</taxon>
        <taxon>Pentapetalae</taxon>
        <taxon>asterids</taxon>
        <taxon>campanulids</taxon>
        <taxon>Asterales</taxon>
        <taxon>Asteraceae</taxon>
        <taxon>Asteroideae</taxon>
        <taxon>Heliantheae alliance</taxon>
        <taxon>Heliantheae</taxon>
        <taxon>Ambrosia</taxon>
    </lineage>
</organism>